<feature type="transmembrane region" description="Helical" evidence="8">
    <location>
        <begin position="226"/>
        <end position="248"/>
    </location>
</feature>
<keyword evidence="6 8" id="KW-0472">Membrane</keyword>
<evidence type="ECO:0000313" key="9">
    <source>
        <dbReference type="EMBL" id="QAA34071.1"/>
    </source>
</evidence>
<keyword evidence="10" id="KW-1185">Reference proteome</keyword>
<dbReference type="InterPro" id="IPR002797">
    <property type="entry name" value="Polysacc_synth"/>
</dbReference>
<dbReference type="InterPro" id="IPR050222">
    <property type="entry name" value="MATE_MdtK"/>
</dbReference>
<comment type="similarity">
    <text evidence="2">Belongs to the multi antimicrobial extrusion (MATE) (TC 2.A.66.1) family.</text>
</comment>
<evidence type="ECO:0000313" key="10">
    <source>
        <dbReference type="Proteomes" id="UP000286268"/>
    </source>
</evidence>
<name>A0A410DYB8_9CLOT</name>
<gene>
    <name evidence="9" type="primary">spoVB</name>
    <name evidence="9" type="ORF">C1I91_21940</name>
</gene>
<dbReference type="InterPro" id="IPR024923">
    <property type="entry name" value="PG_synth_SpoVB"/>
</dbReference>
<reference evidence="9 10" key="1">
    <citation type="submission" date="2018-01" db="EMBL/GenBank/DDBJ databases">
        <title>Genome Sequencing and Assembly of Anaerobacter polyendosporus strain CT4.</title>
        <authorList>
            <person name="Tachaapaikoon C."/>
            <person name="Sutheeworapong S."/>
            <person name="Jenjaroenpun P."/>
            <person name="Wongsurawat T."/>
            <person name="Nookeaw I."/>
            <person name="Cheawchanlertfa P."/>
            <person name="Kosugi A."/>
            <person name="Cheevadhanarak S."/>
            <person name="Ratanakhanokchai K."/>
        </authorList>
    </citation>
    <scope>NUCLEOTIDE SEQUENCE [LARGE SCALE GENOMIC DNA]</scope>
    <source>
        <strain evidence="9 10">CT4</strain>
    </source>
</reference>
<dbReference type="OrthoDB" id="9775950at2"/>
<feature type="transmembrane region" description="Helical" evidence="8">
    <location>
        <begin position="473"/>
        <end position="493"/>
    </location>
</feature>
<dbReference type="PIRSF" id="PIRSF038958">
    <property type="entry name" value="PG_synth_SpoVB"/>
    <property type="match status" value="1"/>
</dbReference>
<dbReference type="EMBL" id="CP025746">
    <property type="protein sequence ID" value="QAA34071.1"/>
    <property type="molecule type" value="Genomic_DNA"/>
</dbReference>
<evidence type="ECO:0000256" key="7">
    <source>
        <dbReference type="ARBA" id="ARBA00031636"/>
    </source>
</evidence>
<dbReference type="AlphaFoldDB" id="A0A410DYB8"/>
<feature type="transmembrane region" description="Helical" evidence="8">
    <location>
        <begin position="93"/>
        <end position="115"/>
    </location>
</feature>
<evidence type="ECO:0000256" key="1">
    <source>
        <dbReference type="ARBA" id="ARBA00004141"/>
    </source>
</evidence>
<accession>A0A410DYB8</accession>
<feature type="transmembrane region" description="Helical" evidence="8">
    <location>
        <begin position="444"/>
        <end position="467"/>
    </location>
</feature>
<feature type="transmembrane region" description="Helical" evidence="8">
    <location>
        <begin position="121"/>
        <end position="140"/>
    </location>
</feature>
<feature type="transmembrane region" description="Helical" evidence="8">
    <location>
        <begin position="152"/>
        <end position="175"/>
    </location>
</feature>
<evidence type="ECO:0000256" key="5">
    <source>
        <dbReference type="ARBA" id="ARBA00022989"/>
    </source>
</evidence>
<evidence type="ECO:0000256" key="8">
    <source>
        <dbReference type="SAM" id="Phobius"/>
    </source>
</evidence>
<dbReference type="PANTHER" id="PTHR43298">
    <property type="entry name" value="MULTIDRUG RESISTANCE PROTEIN NORM-RELATED"/>
    <property type="match status" value="1"/>
</dbReference>
<feature type="transmembrane region" description="Helical" evidence="8">
    <location>
        <begin position="356"/>
        <end position="377"/>
    </location>
</feature>
<dbReference type="RefSeq" id="WP_128214793.1">
    <property type="nucleotide sequence ID" value="NZ_CP025746.1"/>
</dbReference>
<dbReference type="Proteomes" id="UP000286268">
    <property type="component" value="Chromosome"/>
</dbReference>
<evidence type="ECO:0000256" key="4">
    <source>
        <dbReference type="ARBA" id="ARBA00022692"/>
    </source>
</evidence>
<feature type="transmembrane region" description="Helical" evidence="8">
    <location>
        <begin position="413"/>
        <end position="432"/>
    </location>
</feature>
<dbReference type="InterPro" id="IPR014249">
    <property type="entry name" value="Spore_V_B"/>
</dbReference>
<feature type="transmembrane region" description="Helical" evidence="8">
    <location>
        <begin position="187"/>
        <end position="206"/>
    </location>
</feature>
<dbReference type="GO" id="GO:0005886">
    <property type="term" value="C:plasma membrane"/>
    <property type="evidence" value="ECO:0007669"/>
    <property type="project" value="TreeGrafter"/>
</dbReference>
<comment type="subcellular location">
    <subcellularLocation>
        <location evidence="1">Membrane</location>
        <topology evidence="1">Multi-pass membrane protein</topology>
    </subcellularLocation>
</comment>
<evidence type="ECO:0000256" key="6">
    <source>
        <dbReference type="ARBA" id="ARBA00023136"/>
    </source>
</evidence>
<evidence type="ECO:0000256" key="3">
    <source>
        <dbReference type="ARBA" id="ARBA00022448"/>
    </source>
</evidence>
<dbReference type="Pfam" id="PF01943">
    <property type="entry name" value="Polysacc_synt"/>
    <property type="match status" value="1"/>
</dbReference>
<feature type="transmembrane region" description="Helical" evidence="8">
    <location>
        <begin position="279"/>
        <end position="300"/>
    </location>
</feature>
<dbReference type="KEGG" id="cmah:C1I91_21940"/>
<feature type="transmembrane region" description="Helical" evidence="8">
    <location>
        <begin position="321"/>
        <end position="340"/>
    </location>
</feature>
<proteinExistence type="inferred from homology"/>
<keyword evidence="4 8" id="KW-0812">Transmembrane</keyword>
<evidence type="ECO:0000256" key="2">
    <source>
        <dbReference type="ARBA" id="ARBA00010199"/>
    </source>
</evidence>
<feature type="transmembrane region" description="Helical" evidence="8">
    <location>
        <begin position="12"/>
        <end position="30"/>
    </location>
</feature>
<keyword evidence="5 8" id="KW-1133">Transmembrane helix</keyword>
<feature type="transmembrane region" description="Helical" evidence="8">
    <location>
        <begin position="50"/>
        <end position="72"/>
    </location>
</feature>
<sequence length="498" mass="54992">MEQNSFYKNSILLTVANLTTGMLGFIFSIYLSKVLGPEGMGLYGLVMPIYNLFICLMTAGIVAAISKVSAVYSSKNDFGNLFKTIRTVAIFNLIWATIVGILVYLAAPAIGAYWVKDPRTINAIKITCPAMVFIALSNILKGYFYGSSKIVMPAFIDILEKGMRIFVIALLIYFFKANSLSSLVTVAYIALCIGEFQSLALLYVYYKSLTRKIMIVPSKKEGRAQLLFDVLVVSVPLCITGFLTSIFYTMSALVVPRRLVQAGFEYSTALSMIGKYNGMALTIVTFPFLIIQSLNTLLIPDLSQSMNKKDYYSAARRIKEVIKLVFLIGICTSVICILIPDSLGQMFFRRNDLGDYIKIAAFCTPLSFTSGTMFGILNGLGKQNVILRNSIIIEVIELICLYILTGIPSINVYGYAITALVVSSLSLILNLYEVNKNIELNLSFGAVIIFVLIGVLTFYLLSILLPLLSGINIILKNIILIVACFTFFIGVSVKLRID</sequence>
<protein>
    <recommendedName>
        <fullName evidence="7">Multidrug-efflux transporter</fullName>
    </recommendedName>
</protein>
<organism evidence="9 10">
    <name type="scientific">Clostridium manihotivorum</name>
    <dbReference type="NCBI Taxonomy" id="2320868"/>
    <lineage>
        <taxon>Bacteria</taxon>
        <taxon>Bacillati</taxon>
        <taxon>Bacillota</taxon>
        <taxon>Clostridia</taxon>
        <taxon>Eubacteriales</taxon>
        <taxon>Clostridiaceae</taxon>
        <taxon>Clostridium</taxon>
    </lineage>
</organism>
<dbReference type="PANTHER" id="PTHR43298:SF2">
    <property type="entry name" value="FMN_FAD EXPORTER YEEO-RELATED"/>
    <property type="match status" value="1"/>
</dbReference>
<keyword evidence="3" id="KW-0813">Transport</keyword>
<dbReference type="NCBIfam" id="TIGR02900">
    <property type="entry name" value="spore_V_B"/>
    <property type="match status" value="1"/>
</dbReference>
<feature type="transmembrane region" description="Helical" evidence="8">
    <location>
        <begin position="389"/>
        <end position="407"/>
    </location>
</feature>